<reference evidence="1 2" key="1">
    <citation type="submission" date="2019-10" db="EMBL/GenBank/DDBJ databases">
        <title>Assembly and Annotation for the nematode Trichostrongylus colubriformis.</title>
        <authorList>
            <person name="Martin J."/>
        </authorList>
    </citation>
    <scope>NUCLEOTIDE SEQUENCE [LARGE SCALE GENOMIC DNA]</scope>
    <source>
        <strain evidence="1">G859</strain>
        <tissue evidence="1">Whole worm</tissue>
    </source>
</reference>
<evidence type="ECO:0000313" key="1">
    <source>
        <dbReference type="EMBL" id="KAK5968188.1"/>
    </source>
</evidence>
<evidence type="ECO:0000313" key="2">
    <source>
        <dbReference type="Proteomes" id="UP001331761"/>
    </source>
</evidence>
<organism evidence="1 2">
    <name type="scientific">Trichostrongylus colubriformis</name>
    <name type="common">Black scour worm</name>
    <dbReference type="NCBI Taxonomy" id="6319"/>
    <lineage>
        <taxon>Eukaryota</taxon>
        <taxon>Metazoa</taxon>
        <taxon>Ecdysozoa</taxon>
        <taxon>Nematoda</taxon>
        <taxon>Chromadorea</taxon>
        <taxon>Rhabditida</taxon>
        <taxon>Rhabditina</taxon>
        <taxon>Rhabditomorpha</taxon>
        <taxon>Strongyloidea</taxon>
        <taxon>Trichostrongylidae</taxon>
        <taxon>Trichostrongylus</taxon>
    </lineage>
</organism>
<dbReference type="Proteomes" id="UP001331761">
    <property type="component" value="Unassembled WGS sequence"/>
</dbReference>
<proteinExistence type="predicted"/>
<protein>
    <submittedName>
        <fullName evidence="1">Uncharacterized protein</fullName>
    </submittedName>
</protein>
<sequence length="189" mass="22199">MRGDAKKNEKETRISTHVLITSSSWDCRQGLPGVEQKQKPLTEWRAFDSPLVEIPCKMPGDDKEKDHWNDDCITQIRKSKNTLPEKVKQAAKLKAKACKPPDIVNSLPDRLRRKVLKIWEERDPKGDCWQQQRRTRLILLNLPPSLRKSVRPQALQCSLPHFIDRLEWDLQVKLRRLWTNYKEGEPCSR</sequence>
<gene>
    <name evidence="1" type="ORF">GCK32_013932</name>
</gene>
<accession>A0AAN8FAX1</accession>
<comment type="caution">
    <text evidence="1">The sequence shown here is derived from an EMBL/GenBank/DDBJ whole genome shotgun (WGS) entry which is preliminary data.</text>
</comment>
<dbReference type="AlphaFoldDB" id="A0AAN8FAX1"/>
<feature type="non-terminal residue" evidence="1">
    <location>
        <position position="189"/>
    </location>
</feature>
<name>A0AAN8FAX1_TRICO</name>
<dbReference type="EMBL" id="WIXE01021658">
    <property type="protein sequence ID" value="KAK5968188.1"/>
    <property type="molecule type" value="Genomic_DNA"/>
</dbReference>
<keyword evidence="2" id="KW-1185">Reference proteome</keyword>